<feature type="compositionally biased region" description="Polar residues" evidence="1">
    <location>
        <begin position="341"/>
        <end position="350"/>
    </location>
</feature>
<evidence type="ECO:0000256" key="1">
    <source>
        <dbReference type="SAM" id="MobiDB-lite"/>
    </source>
</evidence>
<accession>A0A7S3GN24</accession>
<feature type="region of interest" description="Disordered" evidence="1">
    <location>
        <begin position="34"/>
        <end position="59"/>
    </location>
</feature>
<feature type="compositionally biased region" description="Low complexity" evidence="1">
    <location>
        <begin position="263"/>
        <end position="293"/>
    </location>
</feature>
<reference evidence="2" key="1">
    <citation type="submission" date="2021-01" db="EMBL/GenBank/DDBJ databases">
        <authorList>
            <person name="Corre E."/>
            <person name="Pelletier E."/>
            <person name="Niang G."/>
            <person name="Scheremetjew M."/>
            <person name="Finn R."/>
            <person name="Kale V."/>
            <person name="Holt S."/>
            <person name="Cochrane G."/>
            <person name="Meng A."/>
            <person name="Brown T."/>
            <person name="Cohen L."/>
        </authorList>
    </citation>
    <scope>NUCLEOTIDE SEQUENCE</scope>
    <source>
        <strain evidence="2">CCAP 955/1</strain>
    </source>
</reference>
<proteinExistence type="predicted"/>
<organism evidence="2">
    <name type="scientific">Spumella elongata</name>
    <dbReference type="NCBI Taxonomy" id="89044"/>
    <lineage>
        <taxon>Eukaryota</taxon>
        <taxon>Sar</taxon>
        <taxon>Stramenopiles</taxon>
        <taxon>Ochrophyta</taxon>
        <taxon>Chrysophyceae</taxon>
        <taxon>Chromulinales</taxon>
        <taxon>Chromulinaceae</taxon>
        <taxon>Spumella</taxon>
    </lineage>
</organism>
<feature type="compositionally biased region" description="Basic and acidic residues" evidence="1">
    <location>
        <begin position="352"/>
        <end position="365"/>
    </location>
</feature>
<feature type="region of interest" description="Disordered" evidence="1">
    <location>
        <begin position="71"/>
        <end position="188"/>
    </location>
</feature>
<sequence>MNANQHPQQHAPQMSSTYAYAPNMAHLAANYANSGYAHPAQPPQQQAQQPWPAQQAGSYDSKITMAWRQSNQNPQHGHVHTQESPPALRNSNNSQKNGAESALTKGVAGSPQQRFFKTDSADVSVNHNNLRRLSSRQGAKEGDNRGRGNHSSPHGGPAAVSHHPDIRRPSPAYHKDERGMHAGTTTSSGMIRINTDANARVETPQGAMVAESFVDSPNRTSFHMLRKRDGTQAQQGTSFIEREMDRRDSFILPSGAPHGQHGASMNSSYSNSSANSSASSRQSSRQNSADSNSGTVGRSAAAARLFAQYGEQMTGPEGAPTINMRVAGFTHSQAAPVAGNKQAQQGSSTPREQGRRRDGHDRRTGVDNGSGEDVLEEWDPFFEADDLSNNA</sequence>
<gene>
    <name evidence="2" type="ORF">SELO1098_LOCUS306</name>
</gene>
<feature type="region of interest" description="Disordered" evidence="1">
    <location>
        <begin position="331"/>
        <end position="391"/>
    </location>
</feature>
<feature type="compositionally biased region" description="Low complexity" evidence="1">
    <location>
        <begin position="37"/>
        <end position="56"/>
    </location>
</feature>
<dbReference type="EMBL" id="HBIC01000551">
    <property type="protein sequence ID" value="CAE0271481.1"/>
    <property type="molecule type" value="Transcribed_RNA"/>
</dbReference>
<feature type="compositionally biased region" description="Polar residues" evidence="1">
    <location>
        <begin position="110"/>
        <end position="128"/>
    </location>
</feature>
<feature type="compositionally biased region" description="Polar residues" evidence="1">
    <location>
        <begin position="89"/>
        <end position="98"/>
    </location>
</feature>
<feature type="compositionally biased region" description="Basic and acidic residues" evidence="1">
    <location>
        <begin position="162"/>
        <end position="180"/>
    </location>
</feature>
<name>A0A7S3GN24_9STRA</name>
<protein>
    <submittedName>
        <fullName evidence="2">Uncharacterized protein</fullName>
    </submittedName>
</protein>
<feature type="region of interest" description="Disordered" evidence="1">
    <location>
        <begin position="250"/>
        <end position="296"/>
    </location>
</feature>
<evidence type="ECO:0000313" key="2">
    <source>
        <dbReference type="EMBL" id="CAE0271481.1"/>
    </source>
</evidence>
<dbReference type="AlphaFoldDB" id="A0A7S3GN24"/>
<feature type="compositionally biased region" description="Acidic residues" evidence="1">
    <location>
        <begin position="373"/>
        <end position="391"/>
    </location>
</feature>